<reference evidence="3" key="2">
    <citation type="journal article" date="2018" name="Plant J.">
        <title>The Sorghum bicolor reference genome: improved assembly, gene annotations, a transcriptome atlas, and signatures of genome organization.</title>
        <authorList>
            <person name="McCormick R.F."/>
            <person name="Truong S.K."/>
            <person name="Sreedasyam A."/>
            <person name="Jenkins J."/>
            <person name="Shu S."/>
            <person name="Sims D."/>
            <person name="Kennedy M."/>
            <person name="Amirebrahimi M."/>
            <person name="Weers B.D."/>
            <person name="McKinley B."/>
            <person name="Mattison A."/>
            <person name="Morishige D.T."/>
            <person name="Grimwood J."/>
            <person name="Schmutz J."/>
            <person name="Mullet J.E."/>
        </authorList>
    </citation>
    <scope>NUCLEOTIDE SEQUENCE [LARGE SCALE GENOMIC DNA]</scope>
    <source>
        <strain evidence="3">cv. BTx623</strain>
    </source>
</reference>
<evidence type="ECO:0000313" key="3">
    <source>
        <dbReference type="Proteomes" id="UP000000768"/>
    </source>
</evidence>
<keyword evidence="1" id="KW-0732">Signal</keyword>
<dbReference type="Proteomes" id="UP000000768">
    <property type="component" value="Chromosome 3"/>
</dbReference>
<feature type="chain" id="PRO_5008589209" evidence="1">
    <location>
        <begin position="28"/>
        <end position="58"/>
    </location>
</feature>
<evidence type="ECO:0000256" key="1">
    <source>
        <dbReference type="SAM" id="SignalP"/>
    </source>
</evidence>
<keyword evidence="3" id="KW-1185">Reference proteome</keyword>
<sequence length="58" mass="6633">MMRRNSMMATMFLGAILFGSLAMHAQCRPHELFDGRRRFIADNSTSALEVERERATSL</sequence>
<proteinExistence type="predicted"/>
<evidence type="ECO:0000313" key="2">
    <source>
        <dbReference type="EMBL" id="KXG31577.1"/>
    </source>
</evidence>
<feature type="signal peptide" evidence="1">
    <location>
        <begin position="1"/>
        <end position="27"/>
    </location>
</feature>
<organism evidence="2 3">
    <name type="scientific">Sorghum bicolor</name>
    <name type="common">Sorghum</name>
    <name type="synonym">Sorghum vulgare</name>
    <dbReference type="NCBI Taxonomy" id="4558"/>
    <lineage>
        <taxon>Eukaryota</taxon>
        <taxon>Viridiplantae</taxon>
        <taxon>Streptophyta</taxon>
        <taxon>Embryophyta</taxon>
        <taxon>Tracheophyta</taxon>
        <taxon>Spermatophyta</taxon>
        <taxon>Magnoliopsida</taxon>
        <taxon>Liliopsida</taxon>
        <taxon>Poales</taxon>
        <taxon>Poaceae</taxon>
        <taxon>PACMAD clade</taxon>
        <taxon>Panicoideae</taxon>
        <taxon>Andropogonodae</taxon>
        <taxon>Andropogoneae</taxon>
        <taxon>Sorghinae</taxon>
        <taxon>Sorghum</taxon>
    </lineage>
</organism>
<accession>A0A1B6Q0W5</accession>
<gene>
    <name evidence="2" type="ORF">SORBI_3003G020900</name>
</gene>
<name>A0A1B6Q0W5_SORBI</name>
<dbReference type="InParanoid" id="A0A1B6Q0W5"/>
<dbReference type="AlphaFoldDB" id="A0A1B6Q0W5"/>
<dbReference type="Gramene" id="KXG31577">
    <property type="protein sequence ID" value="KXG31577"/>
    <property type="gene ID" value="SORBI_3003G020900"/>
</dbReference>
<dbReference type="EMBL" id="CM000762">
    <property type="protein sequence ID" value="KXG31577.1"/>
    <property type="molecule type" value="Genomic_DNA"/>
</dbReference>
<protein>
    <submittedName>
        <fullName evidence="2">Uncharacterized protein</fullName>
    </submittedName>
</protein>
<reference evidence="2 3" key="1">
    <citation type="journal article" date="2009" name="Nature">
        <title>The Sorghum bicolor genome and the diversification of grasses.</title>
        <authorList>
            <person name="Paterson A.H."/>
            <person name="Bowers J.E."/>
            <person name="Bruggmann R."/>
            <person name="Dubchak I."/>
            <person name="Grimwood J."/>
            <person name="Gundlach H."/>
            <person name="Haberer G."/>
            <person name="Hellsten U."/>
            <person name="Mitros T."/>
            <person name="Poliakov A."/>
            <person name="Schmutz J."/>
            <person name="Spannagl M."/>
            <person name="Tang H."/>
            <person name="Wang X."/>
            <person name="Wicker T."/>
            <person name="Bharti A.K."/>
            <person name="Chapman J."/>
            <person name="Feltus F.A."/>
            <person name="Gowik U."/>
            <person name="Grigoriev I.V."/>
            <person name="Lyons E."/>
            <person name="Maher C.A."/>
            <person name="Martis M."/>
            <person name="Narechania A."/>
            <person name="Otillar R.P."/>
            <person name="Penning B.W."/>
            <person name="Salamov A.A."/>
            <person name="Wang Y."/>
            <person name="Zhang L."/>
            <person name="Carpita N.C."/>
            <person name="Freeling M."/>
            <person name="Gingle A.R."/>
            <person name="Hash C.T."/>
            <person name="Keller B."/>
            <person name="Klein P."/>
            <person name="Kresovich S."/>
            <person name="McCann M.C."/>
            <person name="Ming R."/>
            <person name="Peterson D.G."/>
            <person name="Mehboob-ur-Rahman"/>
            <person name="Ware D."/>
            <person name="Westhoff P."/>
            <person name="Mayer K.F."/>
            <person name="Messing J."/>
            <person name="Rokhsar D.S."/>
        </authorList>
    </citation>
    <scope>NUCLEOTIDE SEQUENCE [LARGE SCALE GENOMIC DNA]</scope>
    <source>
        <strain evidence="3">cv. BTx623</strain>
    </source>
</reference>